<reference evidence="2" key="1">
    <citation type="submission" date="2021-02" db="EMBL/GenBank/DDBJ databases">
        <authorList>
            <person name="Nowell W R."/>
        </authorList>
    </citation>
    <scope>NUCLEOTIDE SEQUENCE</scope>
</reference>
<proteinExistence type="predicted"/>
<feature type="region of interest" description="Disordered" evidence="1">
    <location>
        <begin position="938"/>
        <end position="988"/>
    </location>
</feature>
<dbReference type="EMBL" id="CAJNOW010018699">
    <property type="protein sequence ID" value="CAF1667340.1"/>
    <property type="molecule type" value="Genomic_DNA"/>
</dbReference>
<gene>
    <name evidence="2" type="ORF">KQP761_LOCUS33402</name>
</gene>
<feature type="compositionally biased region" description="Polar residues" evidence="1">
    <location>
        <begin position="979"/>
        <end position="988"/>
    </location>
</feature>
<dbReference type="AlphaFoldDB" id="A0A816FYG1"/>
<protein>
    <recommendedName>
        <fullName evidence="4">C2H2-type domain-containing protein</fullName>
    </recommendedName>
</protein>
<evidence type="ECO:0000256" key="1">
    <source>
        <dbReference type="SAM" id="MobiDB-lite"/>
    </source>
</evidence>
<accession>A0A816FYG1</accession>
<feature type="region of interest" description="Disordered" evidence="1">
    <location>
        <begin position="736"/>
        <end position="776"/>
    </location>
</feature>
<sequence>MCPPHFCPLCQNHQSFSAFVSLYKHIRSIHRNDKTFNIRCSLNPGGGSVYTTFESYRSHLNRYHRDLLNDYSIPIDHSLNMTEHPSLLFSNMNTIQDKEDEPFVEQENSDEDELEKFEDIRPSKNNIPWPLSTGLINEEDDIEQFTVNSLEKHYVRFLLDLREGHLLPQSIIKSITNYFTAMLNILFKIIHQQATQSSNSLLIPLADIEKLILQIKTSMCNIIKNEYQFSKRCEEHFEYVAPCEIKINDQGDCGYYVPIERSIKNLLNKADVITYLIDNLNDNIVQTKKDLDLMLTYRDDGIGITNPIGPKKDEHKLTLYYFVIEDLPDVVRSMLQSIGLVGICCTKYLSLETNPIKYFESMINDLNHLQTTGLSVQSFNGQLHFVFSILTGDNLATHKIGGFQRNFNSGQFCHLCHISYEFRLTPLTDISFLPRRVTTHNMYVQQAVKSFNTKPVAGVVGESPLPHLIGFHPIKSLPNDLMHDFAEGICPLIILGMLKEASVKRLMIYDQIEQKMNTFNYGMNDQSNKPPKIRAEHLTNSRIIGSASQKLCLFKLIPIIFDDVIDQLTNTLDIYTCLHEIISYTYSTKFRKSWLPYLDSLTTRFQSLMVHHLSQVVISKVHFVTEYSRLIGANEPATHFWCMRFEGKYLYFKQLAIRSLNFKNPAFTLIKNNPEFSLFLIEEEIKDRVLFTEKLDLLIKGSNNIENEQLDSEGALNVCSKQTFDKCAASQTTASTKDSLDDPLLSSNDMSNDTFDTTSNVDDKTNEDGNDGSEEFQQNLPLDFTLVPLPEELEEIINENELIKLRGHTNHRRILLNFVFKVVFNTYNLLYPKAHDYFLIAHTLLKALKIPTTDANAAKLQIQTTNTIAYVDKRTTSELQLHPQTITTKTVHSPTRSNIEGEESSQSPQSMALIIDEQEEQLHHYSLIQIDEPEQIDVPIETIPPPPKHPVNEPTPNTKTKSNDSSGIKHTVLKDHRSFNPTQDPTNL</sequence>
<dbReference type="Proteomes" id="UP000663834">
    <property type="component" value="Unassembled WGS sequence"/>
</dbReference>
<evidence type="ECO:0000313" key="3">
    <source>
        <dbReference type="Proteomes" id="UP000663834"/>
    </source>
</evidence>
<organism evidence="2 3">
    <name type="scientific">Rotaria magnacalcarata</name>
    <dbReference type="NCBI Taxonomy" id="392030"/>
    <lineage>
        <taxon>Eukaryota</taxon>
        <taxon>Metazoa</taxon>
        <taxon>Spiralia</taxon>
        <taxon>Gnathifera</taxon>
        <taxon>Rotifera</taxon>
        <taxon>Eurotatoria</taxon>
        <taxon>Bdelloidea</taxon>
        <taxon>Philodinida</taxon>
        <taxon>Philodinidae</taxon>
        <taxon>Rotaria</taxon>
    </lineage>
</organism>
<feature type="compositionally biased region" description="Polar residues" evidence="1">
    <location>
        <begin position="954"/>
        <end position="968"/>
    </location>
</feature>
<feature type="region of interest" description="Disordered" evidence="1">
    <location>
        <begin position="887"/>
        <end position="909"/>
    </location>
</feature>
<name>A0A816FYG1_9BILA</name>
<evidence type="ECO:0000313" key="2">
    <source>
        <dbReference type="EMBL" id="CAF1667340.1"/>
    </source>
</evidence>
<evidence type="ECO:0008006" key="4">
    <source>
        <dbReference type="Google" id="ProtNLM"/>
    </source>
</evidence>
<feature type="compositionally biased region" description="Low complexity" evidence="1">
    <location>
        <begin position="742"/>
        <end position="753"/>
    </location>
</feature>
<comment type="caution">
    <text evidence="2">The sequence shown here is derived from an EMBL/GenBank/DDBJ whole genome shotgun (WGS) entry which is preliminary data.</text>
</comment>
<dbReference type="OrthoDB" id="10054592at2759"/>